<evidence type="ECO:0000259" key="17">
    <source>
        <dbReference type="PROSITE" id="PS50125"/>
    </source>
</evidence>
<feature type="transmembrane region" description="Helical" evidence="16">
    <location>
        <begin position="167"/>
        <end position="187"/>
    </location>
</feature>
<feature type="compositionally biased region" description="Polar residues" evidence="15">
    <location>
        <begin position="1"/>
        <end position="16"/>
    </location>
</feature>
<name>A0ABN8SEW2_9CNID</name>
<evidence type="ECO:0000256" key="3">
    <source>
        <dbReference type="ARBA" id="ARBA00004141"/>
    </source>
</evidence>
<evidence type="ECO:0000256" key="13">
    <source>
        <dbReference type="ARBA" id="ARBA00023239"/>
    </source>
</evidence>
<evidence type="ECO:0000256" key="8">
    <source>
        <dbReference type="ARBA" id="ARBA00022840"/>
    </source>
</evidence>
<comment type="subcellular location">
    <subcellularLocation>
        <location evidence="3">Membrane</location>
        <topology evidence="3">Multi-pass membrane protein</topology>
    </subcellularLocation>
</comment>
<dbReference type="SMART" id="SM00044">
    <property type="entry name" value="CYCc"/>
    <property type="match status" value="1"/>
</dbReference>
<keyword evidence="8" id="KW-0067">ATP-binding</keyword>
<evidence type="ECO:0000256" key="10">
    <source>
        <dbReference type="ARBA" id="ARBA00022989"/>
    </source>
</evidence>
<proteinExistence type="inferred from homology"/>
<gene>
    <name evidence="18" type="ORF">PEVE_00019472</name>
</gene>
<evidence type="ECO:0000313" key="19">
    <source>
        <dbReference type="Proteomes" id="UP001159427"/>
    </source>
</evidence>
<dbReference type="Gene3D" id="3.30.70.1230">
    <property type="entry name" value="Nucleotide cyclase"/>
    <property type="match status" value="2"/>
</dbReference>
<evidence type="ECO:0000256" key="14">
    <source>
        <dbReference type="RuleBase" id="RU000405"/>
    </source>
</evidence>
<dbReference type="SUPFAM" id="SSF55073">
    <property type="entry name" value="Nucleotide cyclase"/>
    <property type="match status" value="2"/>
</dbReference>
<evidence type="ECO:0000313" key="18">
    <source>
        <dbReference type="EMBL" id="CAH3189524.1"/>
    </source>
</evidence>
<feature type="domain" description="Guanylate cyclase" evidence="17">
    <location>
        <begin position="372"/>
        <end position="407"/>
    </location>
</feature>
<evidence type="ECO:0000256" key="1">
    <source>
        <dbReference type="ARBA" id="ARBA00001593"/>
    </source>
</evidence>
<keyword evidence="9" id="KW-0460">Magnesium</keyword>
<dbReference type="InterPro" id="IPR001054">
    <property type="entry name" value="A/G_cyclase"/>
</dbReference>
<feature type="transmembrane region" description="Helical" evidence="16">
    <location>
        <begin position="802"/>
        <end position="820"/>
    </location>
</feature>
<dbReference type="InterPro" id="IPR029787">
    <property type="entry name" value="Nucleotide_cyclase"/>
</dbReference>
<evidence type="ECO:0000256" key="16">
    <source>
        <dbReference type="SAM" id="Phobius"/>
    </source>
</evidence>
<dbReference type="CDD" id="cd07302">
    <property type="entry name" value="CHD"/>
    <property type="match status" value="1"/>
</dbReference>
<comment type="caution">
    <text evidence="18">The sequence shown here is derived from an EMBL/GenBank/DDBJ whole genome shotgun (WGS) entry which is preliminary data.</text>
</comment>
<feature type="domain" description="Guanylate cyclase" evidence="17">
    <location>
        <begin position="952"/>
        <end position="1093"/>
    </location>
</feature>
<dbReference type="PANTHER" id="PTHR45627">
    <property type="entry name" value="ADENYLATE CYCLASE TYPE 1"/>
    <property type="match status" value="1"/>
</dbReference>
<keyword evidence="12 16" id="KW-0472">Membrane</keyword>
<dbReference type="EC" id="4.6.1.1" evidence="4"/>
<feature type="transmembrane region" description="Helical" evidence="16">
    <location>
        <begin position="248"/>
        <end position="267"/>
    </location>
</feature>
<dbReference type="PROSITE" id="PS50125">
    <property type="entry name" value="GUANYLATE_CYCLASE_2"/>
    <property type="match status" value="2"/>
</dbReference>
<feature type="transmembrane region" description="Helical" evidence="16">
    <location>
        <begin position="683"/>
        <end position="703"/>
    </location>
</feature>
<dbReference type="InterPro" id="IPR018297">
    <property type="entry name" value="A/G_cyclase_CS"/>
</dbReference>
<keyword evidence="6" id="KW-0479">Metal-binding</keyword>
<comment type="cofactor">
    <cofactor evidence="2">
        <name>Mg(2+)</name>
        <dbReference type="ChEBI" id="CHEBI:18420"/>
    </cofactor>
</comment>
<feature type="transmembrane region" description="Helical" evidence="16">
    <location>
        <begin position="868"/>
        <end position="885"/>
    </location>
</feature>
<dbReference type="EMBL" id="CALNXI010002626">
    <property type="protein sequence ID" value="CAH3189524.1"/>
    <property type="molecule type" value="Genomic_DNA"/>
</dbReference>
<dbReference type="Pfam" id="PF00211">
    <property type="entry name" value="Guanylate_cyc"/>
    <property type="match status" value="2"/>
</dbReference>
<evidence type="ECO:0000256" key="2">
    <source>
        <dbReference type="ARBA" id="ARBA00001946"/>
    </source>
</evidence>
<evidence type="ECO:0000256" key="11">
    <source>
        <dbReference type="ARBA" id="ARBA00022998"/>
    </source>
</evidence>
<dbReference type="Proteomes" id="UP001159427">
    <property type="component" value="Unassembled WGS sequence"/>
</dbReference>
<feature type="transmembrane region" description="Helical" evidence="16">
    <location>
        <begin position="134"/>
        <end position="155"/>
    </location>
</feature>
<comment type="similarity">
    <text evidence="14">Belongs to the adenylyl cyclase class-4/guanylyl cyclase family.</text>
</comment>
<dbReference type="Pfam" id="PF16214">
    <property type="entry name" value="AC_N"/>
    <property type="match status" value="1"/>
</dbReference>
<evidence type="ECO:0000256" key="4">
    <source>
        <dbReference type="ARBA" id="ARBA00012201"/>
    </source>
</evidence>
<feature type="transmembrane region" description="Helical" evidence="16">
    <location>
        <begin position="827"/>
        <end position="848"/>
    </location>
</feature>
<evidence type="ECO:0000256" key="5">
    <source>
        <dbReference type="ARBA" id="ARBA00022692"/>
    </source>
</evidence>
<evidence type="ECO:0000256" key="7">
    <source>
        <dbReference type="ARBA" id="ARBA00022741"/>
    </source>
</evidence>
<sequence>MKKNPGSTRVSPSTVKWSEEVERAESAGRKNIAVIELGENSEASSVQTFNTGNSSARSLNRSVSQSTKISTSNVKVAFAKDNPRNDTQTSKIQLLLSSIRRIFCLPSCFKIEFTSRQLESIYQRYYCRQKLDRILYIICLDFIVNLSLIAMYAAAVFRKSTLTQVNQLIVTCIFCAFNLILIILYRLKLFPPRIFCRLPYIVWFTVFFQLQVDLAVGYDPLVPSDSIGMLVFFMFITNVILPASLALCTSLALLAGIGHIIITSILAKENREYFAHQMGANILLFVCSNILGAIDFYIADRKQRRSVLETRQSLEVKIALESENLQQRRLLHSVLPKHVATEMAKDNAAEGTMANDDQMFRNLYIKRHEECSILFADIVGFTELSSKCTAEELIITLNELFANFDKIGTVTCSLVTVTYAIIYSALVDFIRSLAVADPGLLIRGGGGGGVLGGGHSCGAQALFEQRMSTGSGLFVLGQGKGIEKLSNTHLIASGKMASLPVNVYVAQKRLCLTIIPCSPNMVTALVCPKLKTSLKSVVFTNKVGKNSRYFLGVFNKTIIPLALESVDSMWLTEPSSNDAVRRTSSPIMEIINAASHWEGDKDSIINKDQLEFRRVSMFDEDSEKSDAPITTSERTLNKLLSDVLDERAGGAKEKMNPLTLRFTDADSEFQYAMEKQEMSGESLVCLCVVIVFCFFVELLIFPRSLRNDLTFSLGVVLLFIPTVITCAASFPKYFPQRLVELSNVLYGSKPARTLVAALSVTVLAATELIDMLGCEPPGLAKEEYNKSKPLDPSSPACEYPQYFPYNGILILLGISVLVQLSHSMKVVLTFGVVLAYWIINTSVKNQSFDNYDHYVHHNHKTSYVPKKYFSSVILSLCFIILVLHGRQVERTARLLFLWKMEAFEKRTEVEKIRAKNRKLVDNILPEHVADYFLQHQSKDETELYSHSYKYVTVIFASIPNFDEFYSEDNINDGGKECIRFLNEIINDFDEVLSEPRFRSIEKIKTIKSTYMAAAGLAPETESQDSEHWQQVVEVVDFALALREKLKSINQECFNNFVLRVGICQGPVVAGVIGAKKPHYDIWGNTVNVASRMESTGKAGYMQVTEQTYEILKDKGFNFIYRGPVKVKGKGQLVTYYLTGREENKEKKDHLTLPNMVGF</sequence>
<evidence type="ECO:0000256" key="9">
    <source>
        <dbReference type="ARBA" id="ARBA00022842"/>
    </source>
</evidence>
<keyword evidence="10 16" id="KW-1133">Transmembrane helix</keyword>
<accession>A0ABN8SEW2</accession>
<protein>
    <recommendedName>
        <fullName evidence="4">adenylate cyclase</fullName>
        <ecNumber evidence="4">4.6.1.1</ecNumber>
    </recommendedName>
</protein>
<organism evidence="18 19">
    <name type="scientific">Porites evermanni</name>
    <dbReference type="NCBI Taxonomy" id="104178"/>
    <lineage>
        <taxon>Eukaryota</taxon>
        <taxon>Metazoa</taxon>
        <taxon>Cnidaria</taxon>
        <taxon>Anthozoa</taxon>
        <taxon>Hexacorallia</taxon>
        <taxon>Scleractinia</taxon>
        <taxon>Fungiina</taxon>
        <taxon>Poritidae</taxon>
        <taxon>Porites</taxon>
    </lineage>
</organism>
<keyword evidence="13 14" id="KW-0456">Lyase</keyword>
<evidence type="ECO:0000256" key="15">
    <source>
        <dbReference type="SAM" id="MobiDB-lite"/>
    </source>
</evidence>
<evidence type="ECO:0000256" key="6">
    <source>
        <dbReference type="ARBA" id="ARBA00022723"/>
    </source>
</evidence>
<reference evidence="18 19" key="1">
    <citation type="submission" date="2022-05" db="EMBL/GenBank/DDBJ databases">
        <authorList>
            <consortium name="Genoscope - CEA"/>
            <person name="William W."/>
        </authorList>
    </citation>
    <scope>NUCLEOTIDE SEQUENCE [LARGE SCALE GENOMIC DNA]</scope>
</reference>
<feature type="transmembrane region" description="Helical" evidence="16">
    <location>
        <begin position="709"/>
        <end position="730"/>
    </location>
</feature>
<evidence type="ECO:0000256" key="12">
    <source>
        <dbReference type="ARBA" id="ARBA00023136"/>
    </source>
</evidence>
<feature type="transmembrane region" description="Helical" evidence="16">
    <location>
        <begin position="279"/>
        <end position="298"/>
    </location>
</feature>
<dbReference type="PANTHER" id="PTHR45627:SF30">
    <property type="entry name" value="ADENYLATE CYCLASE TYPE 3"/>
    <property type="match status" value="1"/>
</dbReference>
<feature type="transmembrane region" description="Helical" evidence="16">
    <location>
        <begin position="194"/>
        <end position="212"/>
    </location>
</feature>
<feature type="transmembrane region" description="Helical" evidence="16">
    <location>
        <begin position="224"/>
        <end position="241"/>
    </location>
</feature>
<dbReference type="InterPro" id="IPR032628">
    <property type="entry name" value="AC_N"/>
</dbReference>
<keyword evidence="7" id="KW-0547">Nucleotide-binding</keyword>
<keyword evidence="5 16" id="KW-0812">Transmembrane</keyword>
<dbReference type="PROSITE" id="PS00452">
    <property type="entry name" value="GUANYLATE_CYCLASE_1"/>
    <property type="match status" value="1"/>
</dbReference>
<comment type="catalytic activity">
    <reaction evidence="1">
        <text>ATP = 3',5'-cyclic AMP + diphosphate</text>
        <dbReference type="Rhea" id="RHEA:15389"/>
        <dbReference type="ChEBI" id="CHEBI:30616"/>
        <dbReference type="ChEBI" id="CHEBI:33019"/>
        <dbReference type="ChEBI" id="CHEBI:58165"/>
        <dbReference type="EC" id="4.6.1.1"/>
    </reaction>
</comment>
<keyword evidence="11" id="KW-0115">cAMP biosynthesis</keyword>
<keyword evidence="19" id="KW-1185">Reference proteome</keyword>
<feature type="region of interest" description="Disordered" evidence="15">
    <location>
        <begin position="1"/>
        <end position="25"/>
    </location>
</feature>